<dbReference type="AlphaFoldDB" id="A0A5B7GMD2"/>
<name>A0A5B7GMD2_PORTR</name>
<sequence length="52" mass="6293">MLQKLMKNKLREESRHFGLATREQSDLGHFWSPPQKRTPKLDLELPFFCFLF</sequence>
<organism evidence="1 2">
    <name type="scientific">Portunus trituberculatus</name>
    <name type="common">Swimming crab</name>
    <name type="synonym">Neptunus trituberculatus</name>
    <dbReference type="NCBI Taxonomy" id="210409"/>
    <lineage>
        <taxon>Eukaryota</taxon>
        <taxon>Metazoa</taxon>
        <taxon>Ecdysozoa</taxon>
        <taxon>Arthropoda</taxon>
        <taxon>Crustacea</taxon>
        <taxon>Multicrustacea</taxon>
        <taxon>Malacostraca</taxon>
        <taxon>Eumalacostraca</taxon>
        <taxon>Eucarida</taxon>
        <taxon>Decapoda</taxon>
        <taxon>Pleocyemata</taxon>
        <taxon>Brachyura</taxon>
        <taxon>Eubrachyura</taxon>
        <taxon>Portunoidea</taxon>
        <taxon>Portunidae</taxon>
        <taxon>Portuninae</taxon>
        <taxon>Portunus</taxon>
    </lineage>
</organism>
<accession>A0A5B7GMD2</accession>
<comment type="caution">
    <text evidence="1">The sequence shown here is derived from an EMBL/GenBank/DDBJ whole genome shotgun (WGS) entry which is preliminary data.</text>
</comment>
<evidence type="ECO:0000313" key="1">
    <source>
        <dbReference type="EMBL" id="MPC61231.1"/>
    </source>
</evidence>
<protein>
    <submittedName>
        <fullName evidence="1">Uncharacterized protein</fullName>
    </submittedName>
</protein>
<dbReference type="Proteomes" id="UP000324222">
    <property type="component" value="Unassembled WGS sequence"/>
</dbReference>
<keyword evidence="2" id="KW-1185">Reference proteome</keyword>
<dbReference type="EMBL" id="VSRR010018316">
    <property type="protein sequence ID" value="MPC61231.1"/>
    <property type="molecule type" value="Genomic_DNA"/>
</dbReference>
<evidence type="ECO:0000313" key="2">
    <source>
        <dbReference type="Proteomes" id="UP000324222"/>
    </source>
</evidence>
<gene>
    <name evidence="1" type="ORF">E2C01_055298</name>
</gene>
<reference evidence="1 2" key="1">
    <citation type="submission" date="2019-05" db="EMBL/GenBank/DDBJ databases">
        <title>Another draft genome of Portunus trituberculatus and its Hox gene families provides insights of decapod evolution.</title>
        <authorList>
            <person name="Jeong J.-H."/>
            <person name="Song I."/>
            <person name="Kim S."/>
            <person name="Choi T."/>
            <person name="Kim D."/>
            <person name="Ryu S."/>
            <person name="Kim W."/>
        </authorList>
    </citation>
    <scope>NUCLEOTIDE SEQUENCE [LARGE SCALE GENOMIC DNA]</scope>
    <source>
        <tissue evidence="1">Muscle</tissue>
    </source>
</reference>
<proteinExistence type="predicted"/>